<dbReference type="AlphaFoldDB" id="A0A0P9CNI8"/>
<dbReference type="SUPFAM" id="SSF51366">
    <property type="entry name" value="Ribulose-phoshate binding barrel"/>
    <property type="match status" value="1"/>
</dbReference>
<evidence type="ECO:0000256" key="1">
    <source>
        <dbReference type="ARBA" id="ARBA00001164"/>
    </source>
</evidence>
<dbReference type="UniPathway" id="UPA00035">
    <property type="reaction ID" value="UER00042"/>
</dbReference>
<dbReference type="HAMAP" id="MF_00135">
    <property type="entry name" value="PRAI"/>
    <property type="match status" value="1"/>
</dbReference>
<dbReference type="GeneID" id="84222154"/>
<dbReference type="InterPro" id="IPR011060">
    <property type="entry name" value="RibuloseP-bd_barrel"/>
</dbReference>
<keyword evidence="5 8" id="KW-0822">Tryptophan biosynthesis</keyword>
<evidence type="ECO:0000313" key="10">
    <source>
        <dbReference type="EMBL" id="KPV47166.1"/>
    </source>
</evidence>
<dbReference type="PANTHER" id="PTHR42894">
    <property type="entry name" value="N-(5'-PHOSPHORIBOSYL)ANTHRANILATE ISOMERASE"/>
    <property type="match status" value="1"/>
</dbReference>
<organism evidence="10 13">
    <name type="scientific">Acidiplasma aeolicum</name>
    <dbReference type="NCBI Taxonomy" id="507754"/>
    <lineage>
        <taxon>Archaea</taxon>
        <taxon>Methanobacteriati</taxon>
        <taxon>Thermoplasmatota</taxon>
        <taxon>Thermoplasmata</taxon>
        <taxon>Thermoplasmatales</taxon>
        <taxon>Ferroplasmaceae</taxon>
        <taxon>Acidiplasma</taxon>
    </lineage>
</organism>
<dbReference type="Gene3D" id="3.20.20.70">
    <property type="entry name" value="Aldolase class I"/>
    <property type="match status" value="1"/>
</dbReference>
<evidence type="ECO:0000256" key="7">
    <source>
        <dbReference type="ARBA" id="ARBA00023235"/>
    </source>
</evidence>
<dbReference type="PANTHER" id="PTHR42894:SF1">
    <property type="entry name" value="N-(5'-PHOSPHORIBOSYL)ANTHRANILATE ISOMERASE"/>
    <property type="match status" value="1"/>
</dbReference>
<dbReference type="EC" id="5.3.1.24" evidence="8"/>
<evidence type="ECO:0000256" key="4">
    <source>
        <dbReference type="ARBA" id="ARBA00022605"/>
    </source>
</evidence>
<keyword evidence="7 8" id="KW-0413">Isomerase</keyword>
<evidence type="ECO:0000313" key="11">
    <source>
        <dbReference type="EMBL" id="KQB34441.1"/>
    </source>
</evidence>
<comment type="similarity">
    <text evidence="3 8">Belongs to the TrpF family.</text>
</comment>
<evidence type="ECO:0000313" key="12">
    <source>
        <dbReference type="Proteomes" id="UP000050320"/>
    </source>
</evidence>
<evidence type="ECO:0000256" key="6">
    <source>
        <dbReference type="ARBA" id="ARBA00023141"/>
    </source>
</evidence>
<dbReference type="InterPro" id="IPR044643">
    <property type="entry name" value="TrpF_fam"/>
</dbReference>
<comment type="pathway">
    <text evidence="2 8">Amino-acid biosynthesis; L-tryptophan biosynthesis; L-tryptophan from chorismate: step 3/5.</text>
</comment>
<dbReference type="GO" id="GO:0004640">
    <property type="term" value="F:phosphoribosylanthranilate isomerase activity"/>
    <property type="evidence" value="ECO:0007669"/>
    <property type="project" value="UniProtKB-UniRule"/>
</dbReference>
<accession>A0A0P9CNI8</accession>
<dbReference type="Proteomes" id="UP000050515">
    <property type="component" value="Unassembled WGS sequence"/>
</dbReference>
<evidence type="ECO:0000256" key="3">
    <source>
        <dbReference type="ARBA" id="ARBA00007571"/>
    </source>
</evidence>
<dbReference type="Proteomes" id="UP000050320">
    <property type="component" value="Unassembled WGS sequence"/>
</dbReference>
<sequence length="198" mass="22272">MKVKICGITNVHDAEYSIKKGAEFIGVILDYSVKRHGTEDLIKEIKNIKKTGVVGVYTSMPDANEINEDIIQLHFDHSPGDVKYIKNVLKKNVISVIDISKNDYLERIDEYKKAGSDYILLEDRSGIVNRMDDLRNIDLTGIGLAGKISPENVSNILSLNPEFIDLSSSLESEIGKKSEKRIDELFIKLGEKNALKQY</sequence>
<dbReference type="OrthoDB" id="27513at2157"/>
<dbReference type="InterPro" id="IPR013785">
    <property type="entry name" value="Aldolase_TIM"/>
</dbReference>
<name>A0A0P9CNI8_9ARCH</name>
<evidence type="ECO:0000256" key="5">
    <source>
        <dbReference type="ARBA" id="ARBA00022822"/>
    </source>
</evidence>
<dbReference type="GO" id="GO:0000162">
    <property type="term" value="P:L-tryptophan biosynthetic process"/>
    <property type="evidence" value="ECO:0007669"/>
    <property type="project" value="UniProtKB-UniRule"/>
</dbReference>
<gene>
    <name evidence="8" type="primary">trpF</name>
    <name evidence="11" type="ORF">AOG54_04970</name>
    <name evidence="10" type="ORF">SE19_02180</name>
</gene>
<reference evidence="10 13" key="1">
    <citation type="submission" date="2015-09" db="EMBL/GenBank/DDBJ databases">
        <title>Draft genome sequence of Acidiplasma aeolicum DSM 18409.</title>
        <authorList>
            <person name="Hemp J."/>
        </authorList>
    </citation>
    <scope>NUCLEOTIDE SEQUENCE [LARGE SCALE GENOMIC DNA]</scope>
    <source>
        <strain evidence="10 13">V</strain>
    </source>
</reference>
<evidence type="ECO:0000256" key="2">
    <source>
        <dbReference type="ARBA" id="ARBA00004664"/>
    </source>
</evidence>
<evidence type="ECO:0000259" key="9">
    <source>
        <dbReference type="Pfam" id="PF00697"/>
    </source>
</evidence>
<dbReference type="EMBL" id="LJCQ01000121">
    <property type="protein sequence ID" value="KPV47166.1"/>
    <property type="molecule type" value="Genomic_DNA"/>
</dbReference>
<feature type="domain" description="N-(5'phosphoribosyl) anthranilate isomerase (PRAI)" evidence="9">
    <location>
        <begin position="3"/>
        <end position="186"/>
    </location>
</feature>
<dbReference type="EMBL" id="LKBG01000241">
    <property type="protein sequence ID" value="KQB34441.1"/>
    <property type="molecule type" value="Genomic_DNA"/>
</dbReference>
<dbReference type="CDD" id="cd00405">
    <property type="entry name" value="PRAI"/>
    <property type="match status" value="1"/>
</dbReference>
<evidence type="ECO:0000256" key="8">
    <source>
        <dbReference type="HAMAP-Rule" id="MF_00135"/>
    </source>
</evidence>
<evidence type="ECO:0000313" key="13">
    <source>
        <dbReference type="Proteomes" id="UP000050515"/>
    </source>
</evidence>
<comment type="caution">
    <text evidence="10">The sequence shown here is derived from an EMBL/GenBank/DDBJ whole genome shotgun (WGS) entry which is preliminary data.</text>
</comment>
<proteinExistence type="inferred from homology"/>
<comment type="catalytic activity">
    <reaction evidence="1 8">
        <text>N-(5-phospho-beta-D-ribosyl)anthranilate = 1-(2-carboxyphenylamino)-1-deoxy-D-ribulose 5-phosphate</text>
        <dbReference type="Rhea" id="RHEA:21540"/>
        <dbReference type="ChEBI" id="CHEBI:18277"/>
        <dbReference type="ChEBI" id="CHEBI:58613"/>
        <dbReference type="EC" id="5.3.1.24"/>
    </reaction>
</comment>
<dbReference type="InterPro" id="IPR001240">
    <property type="entry name" value="PRAI_dom"/>
</dbReference>
<dbReference type="Pfam" id="PF00697">
    <property type="entry name" value="PRAI"/>
    <property type="match status" value="1"/>
</dbReference>
<keyword evidence="6 8" id="KW-0057">Aromatic amino acid biosynthesis</keyword>
<keyword evidence="12" id="KW-1185">Reference proteome</keyword>
<dbReference type="PATRIC" id="fig|507754.4.peg.1802"/>
<reference evidence="11 12" key="2">
    <citation type="submission" date="2015-09" db="EMBL/GenBank/DDBJ databases">
        <title>Heavy metals and arsenic resistance mechanisms in polyextremophilic archaea of the family Ferroplasmaceae.</title>
        <authorList>
            <person name="Bulaev A.G."/>
            <person name="Kanygina A.V."/>
        </authorList>
    </citation>
    <scope>NUCLEOTIDE SEQUENCE [LARGE SCALE GENOMIC DNA]</scope>
    <source>
        <strain evidence="11 12">VT</strain>
    </source>
</reference>
<dbReference type="RefSeq" id="WP_048102147.1">
    <property type="nucleotide sequence ID" value="NZ_JBBYJF010000006.1"/>
</dbReference>
<protein>
    <recommendedName>
        <fullName evidence="8">N-(5'-phosphoribosyl)anthranilate isomerase</fullName>
        <shortName evidence="8">PRAI</shortName>
        <ecNumber evidence="8">5.3.1.24</ecNumber>
    </recommendedName>
</protein>
<keyword evidence="4 8" id="KW-0028">Amino-acid biosynthesis</keyword>
<dbReference type="NCBIfam" id="NF002302">
    <property type="entry name" value="PRK01222.2-2"/>
    <property type="match status" value="1"/>
</dbReference>